<feature type="chain" id="PRO_5010514967" evidence="1">
    <location>
        <begin position="24"/>
        <end position="943"/>
    </location>
</feature>
<gene>
    <name evidence="2" type="ORF">FH5T_15825</name>
    <name evidence="3" type="ORF">SAMN05444285_10583</name>
</gene>
<protein>
    <submittedName>
        <fullName evidence="2">TonB-dependent receptor</fullName>
    </submittedName>
    <submittedName>
        <fullName evidence="3">TonB-linked outer membrane protein, SusC/RagA family</fullName>
    </submittedName>
</protein>
<dbReference type="Proteomes" id="UP000023772">
    <property type="component" value="Chromosome"/>
</dbReference>
<dbReference type="EMBL" id="FOHT01000005">
    <property type="protein sequence ID" value="SET05348.1"/>
    <property type="molecule type" value="Genomic_DNA"/>
</dbReference>
<dbReference type="KEGG" id="dori:FH5T_15825"/>
<keyword evidence="1" id="KW-0732">Signal</keyword>
<evidence type="ECO:0000313" key="2">
    <source>
        <dbReference type="EMBL" id="AHW60614.1"/>
    </source>
</evidence>
<evidence type="ECO:0000313" key="4">
    <source>
        <dbReference type="Proteomes" id="UP000023772"/>
    </source>
</evidence>
<name>X5DHP8_9BACT</name>
<feature type="signal peptide" evidence="1">
    <location>
        <begin position="1"/>
        <end position="23"/>
    </location>
</feature>
<dbReference type="STRING" id="1168034.FH5T_15825"/>
<evidence type="ECO:0000313" key="5">
    <source>
        <dbReference type="Proteomes" id="UP000181981"/>
    </source>
</evidence>
<organism evidence="3 5">
    <name type="scientific">Draconibacterium orientale</name>
    <dbReference type="NCBI Taxonomy" id="1168034"/>
    <lineage>
        <taxon>Bacteria</taxon>
        <taxon>Pseudomonadati</taxon>
        <taxon>Bacteroidota</taxon>
        <taxon>Bacteroidia</taxon>
        <taxon>Marinilabiliales</taxon>
        <taxon>Prolixibacteraceae</taxon>
        <taxon>Draconibacterium</taxon>
    </lineage>
</organism>
<accession>X5DHP8</accession>
<dbReference type="HOGENOM" id="CLU_004317_1_0_10"/>
<reference evidence="3 5" key="2">
    <citation type="submission" date="2016-10" db="EMBL/GenBank/DDBJ databases">
        <authorList>
            <person name="de Groot N.N."/>
        </authorList>
    </citation>
    <scope>NUCLEOTIDE SEQUENCE [LARGE SCALE GENOMIC DNA]</scope>
    <source>
        <strain evidence="3 5">DSM 25947</strain>
    </source>
</reference>
<evidence type="ECO:0000256" key="1">
    <source>
        <dbReference type="SAM" id="SignalP"/>
    </source>
</evidence>
<dbReference type="InterPro" id="IPR023996">
    <property type="entry name" value="TonB-dep_OMP_SusC/RagA"/>
</dbReference>
<dbReference type="NCBIfam" id="TIGR04056">
    <property type="entry name" value="OMP_RagA_SusC"/>
    <property type="match status" value="1"/>
</dbReference>
<reference evidence="2 4" key="1">
    <citation type="submission" date="2014-03" db="EMBL/GenBank/DDBJ databases">
        <title>Complete genome sequence of a deeply braunched marine Bacteroidia bacterium Draconibacterium orientale type strain FH5T.</title>
        <authorList>
            <person name="Li X."/>
            <person name="Wang X."/>
            <person name="Xie Z."/>
            <person name="Du Z."/>
            <person name="Chen G."/>
        </authorList>
    </citation>
    <scope>NUCLEOTIDE SEQUENCE [LARGE SCALE GENOMIC DNA]</scope>
    <source>
        <strain evidence="2 4">FH5</strain>
    </source>
</reference>
<dbReference type="SUPFAM" id="SSF56935">
    <property type="entry name" value="Porins"/>
    <property type="match status" value="1"/>
</dbReference>
<evidence type="ECO:0000313" key="3">
    <source>
        <dbReference type="EMBL" id="SET05348.1"/>
    </source>
</evidence>
<keyword evidence="4" id="KW-1185">Reference proteome</keyword>
<keyword evidence="2" id="KW-0675">Receptor</keyword>
<dbReference type="Proteomes" id="UP000181981">
    <property type="component" value="Unassembled WGS sequence"/>
</dbReference>
<sequence length="943" mass="104535">MKNKHIKQFLLLSLLCSALFINAQETNLEVESDSIITLENEPQVDMGLGTEDLWRYTGASFSISGEELARELTGNLLKTLQGRIPGLTVLFNSGEPGYDNPALYGRGMTSWNSGGNDILIYLDGFRVDVELIASLSVDEIKTVTYAKDAAALSAYGMEGANGVLSIRTKRGEVQTSTKIIANARYGVLSVIDLPTVMNAFDYTTMYNQARENDGLTPRYANPDLYKNGGDVAHPDVDWYDEVLKSNSTIQNMNLSFTGGGETAKFYVLLDYKGFSGYYKDADTEGEEFGTNAQNNKFNIRGNVDLNITKSLAIKAEVVGSIDDKDTPAGFSAGSLFDNLMGIPAAAFSVKNPNGTWGNSSVYNFNPVERLRTNGIWNSHTRGLQTNFSFDQKLDVVTEGLSLTGALSFSNQYIGYTGKSFSGLSYEMLKDDNDDPILDNDGNYTYKELGSISDDITDGLTNLWNRQVLQLGLNYKRDFDKHSFVASLLARRQNYSYFMLTFPIRNQGLAFNGSYAFDKKYIASVAVGYNGSADFEDGERYGVFPSLGLGWIVSNEDFLANNDKVNFLKLRGSYGITGSTNNDYRFLFEQKAQNGGGWRLTSDNTWYTGRREGAYPNLGFTWEEKTMANFGVDAKLFDLVTVNLDVFSEKRTQILESAGADVPAYTGFRLANQNTGEVKNSGVELSLRLDNNKNDFKYFVQGTFAYAHNEITKRSEIVQPHEWLYLQGYSINTARGLVFDGFYEEPDFDANGNLNSGVVASSYTNVRPGDMKYVDQNEDGIITDYDKIPMDYNAIPEITGAIKGGFTYKGLDFNVFVMGVTNRTVALPYNYTHPFVQNNNITAFSANPWTPATAATATSPRLTTQDNINNNQATDFYMRDGSYIKLRNIELGYTFGLGKIEAVRLSVTGTNLFTWDKIDDLEAESLSTGYPLSKAVSLGLKVNF</sequence>
<dbReference type="EMBL" id="CP007451">
    <property type="protein sequence ID" value="AHW60614.1"/>
    <property type="molecule type" value="Genomic_DNA"/>
</dbReference>
<dbReference type="eggNOG" id="COG1629">
    <property type="taxonomic scope" value="Bacteria"/>
</dbReference>
<dbReference type="RefSeq" id="WP_038560490.1">
    <property type="nucleotide sequence ID" value="NZ_FOHT01000005.1"/>
</dbReference>
<dbReference type="InterPro" id="IPR037066">
    <property type="entry name" value="Plug_dom_sf"/>
</dbReference>
<proteinExistence type="predicted"/>
<dbReference type="Gene3D" id="2.170.130.10">
    <property type="entry name" value="TonB-dependent receptor, plug domain"/>
    <property type="match status" value="1"/>
</dbReference>
<dbReference type="AlphaFoldDB" id="X5DHP8"/>
<dbReference type="OrthoDB" id="1032271at2"/>